<evidence type="ECO:0000313" key="1">
    <source>
        <dbReference type="EMBL" id="DAD37622.1"/>
    </source>
</evidence>
<gene>
    <name evidence="1" type="ORF">HUJ06_008263</name>
</gene>
<protein>
    <submittedName>
        <fullName evidence="1">Uncharacterized protein</fullName>
    </submittedName>
</protein>
<accession>A0A822YY80</accession>
<organism evidence="1 2">
    <name type="scientific">Nelumbo nucifera</name>
    <name type="common">Sacred lotus</name>
    <dbReference type="NCBI Taxonomy" id="4432"/>
    <lineage>
        <taxon>Eukaryota</taxon>
        <taxon>Viridiplantae</taxon>
        <taxon>Streptophyta</taxon>
        <taxon>Embryophyta</taxon>
        <taxon>Tracheophyta</taxon>
        <taxon>Spermatophyta</taxon>
        <taxon>Magnoliopsida</taxon>
        <taxon>Proteales</taxon>
        <taxon>Nelumbonaceae</taxon>
        <taxon>Nelumbo</taxon>
    </lineage>
</organism>
<dbReference type="AlphaFoldDB" id="A0A822YY80"/>
<reference evidence="1 2" key="1">
    <citation type="journal article" date="2020" name="Mol. Biol. Evol.">
        <title>Distinct Expression and Methylation Patterns for Genes with Different Fates following a Single Whole-Genome Duplication in Flowering Plants.</title>
        <authorList>
            <person name="Shi T."/>
            <person name="Rahmani R.S."/>
            <person name="Gugger P.F."/>
            <person name="Wang M."/>
            <person name="Li H."/>
            <person name="Zhang Y."/>
            <person name="Li Z."/>
            <person name="Wang Q."/>
            <person name="Van de Peer Y."/>
            <person name="Marchal K."/>
            <person name="Chen J."/>
        </authorList>
    </citation>
    <scope>NUCLEOTIDE SEQUENCE [LARGE SCALE GENOMIC DNA]</scope>
    <source>
        <tissue evidence="1">Leaf</tissue>
    </source>
</reference>
<keyword evidence="2" id="KW-1185">Reference proteome</keyword>
<sequence>MSMLQLGSTGFGYCELCGSSLKKRSSLDLQQEPCTSDSEPEPLNKKFMVDPMTSFNCYLNPDGVGRTNSFMPLNTHSSANTESTIGTMLPTVPLLPYSSLPKPRLIL</sequence>
<evidence type="ECO:0000313" key="2">
    <source>
        <dbReference type="Proteomes" id="UP000607653"/>
    </source>
</evidence>
<dbReference type="Proteomes" id="UP000607653">
    <property type="component" value="Unassembled WGS sequence"/>
</dbReference>
<proteinExistence type="predicted"/>
<comment type="caution">
    <text evidence="1">The sequence shown here is derived from an EMBL/GenBank/DDBJ whole genome shotgun (WGS) entry which is preliminary data.</text>
</comment>
<name>A0A822YY80_NELNU</name>
<dbReference type="EMBL" id="DUZY01000004">
    <property type="protein sequence ID" value="DAD37622.1"/>
    <property type="molecule type" value="Genomic_DNA"/>
</dbReference>